<protein>
    <recommendedName>
        <fullName evidence="4">DUF2860 domain-containing protein</fullName>
    </recommendedName>
</protein>
<accession>A0A1G8FLF0</accession>
<reference evidence="2 3" key="1">
    <citation type="submission" date="2016-10" db="EMBL/GenBank/DDBJ databases">
        <authorList>
            <person name="de Groot N.N."/>
        </authorList>
    </citation>
    <scope>NUCLEOTIDE SEQUENCE [LARGE SCALE GENOMIC DNA]</scope>
    <source>
        <strain evidence="2 3">CGMCC 1.10228</strain>
    </source>
</reference>
<proteinExistence type="predicted"/>
<dbReference type="EMBL" id="FNDD01000031">
    <property type="protein sequence ID" value="SDH82917.1"/>
    <property type="molecule type" value="Genomic_DNA"/>
</dbReference>
<evidence type="ECO:0000313" key="3">
    <source>
        <dbReference type="Proteomes" id="UP000198854"/>
    </source>
</evidence>
<dbReference type="InterPro" id="IPR016896">
    <property type="entry name" value="DUF2860"/>
</dbReference>
<evidence type="ECO:0000313" key="2">
    <source>
        <dbReference type="EMBL" id="SDH82917.1"/>
    </source>
</evidence>
<feature type="signal peptide" evidence="1">
    <location>
        <begin position="1"/>
        <end position="19"/>
    </location>
</feature>
<evidence type="ECO:0008006" key="4">
    <source>
        <dbReference type="Google" id="ProtNLM"/>
    </source>
</evidence>
<name>A0A1G8FLF0_9VIBR</name>
<dbReference type="AlphaFoldDB" id="A0A1G8FLF0"/>
<feature type="chain" id="PRO_5011591897" description="DUF2860 domain-containing protein" evidence="1">
    <location>
        <begin position="20"/>
        <end position="324"/>
    </location>
</feature>
<gene>
    <name evidence="2" type="ORF">SAMN04488136_13126</name>
</gene>
<organism evidence="2 3">
    <name type="scientific">Vibrio xiamenensis</name>
    <dbReference type="NCBI Taxonomy" id="861298"/>
    <lineage>
        <taxon>Bacteria</taxon>
        <taxon>Pseudomonadati</taxon>
        <taxon>Pseudomonadota</taxon>
        <taxon>Gammaproteobacteria</taxon>
        <taxon>Vibrionales</taxon>
        <taxon>Vibrionaceae</taxon>
        <taxon>Vibrio</taxon>
    </lineage>
</organism>
<dbReference type="Proteomes" id="UP000198854">
    <property type="component" value="Unassembled WGS sequence"/>
</dbReference>
<dbReference type="PIRSF" id="PIRSF028696">
    <property type="entry name" value="UCP028696"/>
    <property type="match status" value="1"/>
</dbReference>
<dbReference type="Pfam" id="PF11059">
    <property type="entry name" value="DUF2860"/>
    <property type="match status" value="1"/>
</dbReference>
<dbReference type="RefSeq" id="WP_176765649.1">
    <property type="nucleotide sequence ID" value="NZ_FNDD01000031.1"/>
</dbReference>
<evidence type="ECO:0000256" key="1">
    <source>
        <dbReference type="SAM" id="SignalP"/>
    </source>
</evidence>
<sequence length="324" mass="35640">MRKHHVGLLLCLCSSPSWAELADHGGLSGELSVLAGYAQQKSQLNTGTNPILTDFNQSASSDSKSFAAPLGNLKYTFGSSLEKQVYIGTSRDDVAVGTLAAEIGYKEAFPDGMVVDVSYLPTVLNGEAWKDPFVTGSKRHDTDVNGNAFRLKVNKLFGSVFSIDTAYTQKDVHSEHSGEYLGLSEQQQRLLGRDSTAVYIKGSAALRFPTMTFVSPSLEFIDSTADGEAMSFRSYGGELSIFQFLPQQRIGLTLGYSQRDYSANHPVFDTKRSDEQLKLFLAYEYSVTPLWSIVSFAGYNATDSNIKFYEEDSYLVALGVNFKF</sequence>
<keyword evidence="3" id="KW-1185">Reference proteome</keyword>
<keyword evidence="1" id="KW-0732">Signal</keyword>